<accession>R8BJH4</accession>
<dbReference type="OrthoDB" id="5420410at2759"/>
<keyword evidence="3" id="KW-1185">Reference proteome</keyword>
<dbReference type="Pfam" id="PF17110">
    <property type="entry name" value="TFB6"/>
    <property type="match status" value="1"/>
</dbReference>
<organism evidence="2 3">
    <name type="scientific">Phaeoacremonium minimum (strain UCR-PA7)</name>
    <name type="common">Esca disease fungus</name>
    <name type="synonym">Togninia minima</name>
    <dbReference type="NCBI Taxonomy" id="1286976"/>
    <lineage>
        <taxon>Eukaryota</taxon>
        <taxon>Fungi</taxon>
        <taxon>Dikarya</taxon>
        <taxon>Ascomycota</taxon>
        <taxon>Pezizomycotina</taxon>
        <taxon>Sordariomycetes</taxon>
        <taxon>Sordariomycetidae</taxon>
        <taxon>Togniniales</taxon>
        <taxon>Togniniaceae</taxon>
        <taxon>Phaeoacremonium</taxon>
    </lineage>
</organism>
<dbReference type="RefSeq" id="XP_007915740.1">
    <property type="nucleotide sequence ID" value="XM_007917549.1"/>
</dbReference>
<feature type="region of interest" description="Disordered" evidence="1">
    <location>
        <begin position="110"/>
        <end position="155"/>
    </location>
</feature>
<dbReference type="HOGENOM" id="CLU_062681_1_0_1"/>
<dbReference type="InterPro" id="IPR031349">
    <property type="entry name" value="Tfb6"/>
</dbReference>
<sequence>MSELCKDVEALINIIWLSGTPSLQVPHLLNIAGELTTWVTSFAPSPPATFAVLRKLDHCFASLLSGRDIESKEPLPGFENGTGAGMTRTEMVRCKSLVEQTRVLIVDIMNKEPEDEDGGGDENDDDDDVETGDETETGTNGTGSFTDPNWDEGDDTLHMDVARVYENTIVQLGEILGEGVSGGI</sequence>
<dbReference type="GeneID" id="19325507"/>
<dbReference type="AlphaFoldDB" id="R8BJH4"/>
<gene>
    <name evidence="2" type="ORF">UCRPA7_4998</name>
</gene>
<proteinExistence type="predicted"/>
<feature type="compositionally biased region" description="Acidic residues" evidence="1">
    <location>
        <begin position="113"/>
        <end position="136"/>
    </location>
</feature>
<name>R8BJH4_PHAM7</name>
<evidence type="ECO:0000256" key="1">
    <source>
        <dbReference type="SAM" id="MobiDB-lite"/>
    </source>
</evidence>
<dbReference type="PANTHER" id="PTHR37781">
    <property type="entry name" value="TFIIH COMPLEX SUBUNIT"/>
    <property type="match status" value="1"/>
</dbReference>
<dbReference type="eggNOG" id="ENOG502QZN7">
    <property type="taxonomic scope" value="Eukaryota"/>
</dbReference>
<protein>
    <submittedName>
        <fullName evidence="2">Putative meiotic recombination protein dmc1 protein</fullName>
    </submittedName>
</protein>
<dbReference type="Proteomes" id="UP000014074">
    <property type="component" value="Unassembled WGS sequence"/>
</dbReference>
<evidence type="ECO:0000313" key="2">
    <source>
        <dbReference type="EMBL" id="EON99466.1"/>
    </source>
</evidence>
<evidence type="ECO:0000313" key="3">
    <source>
        <dbReference type="Proteomes" id="UP000014074"/>
    </source>
</evidence>
<dbReference type="PANTHER" id="PTHR37781:SF1">
    <property type="entry name" value="ADR380WP"/>
    <property type="match status" value="1"/>
</dbReference>
<dbReference type="GO" id="GO:0005675">
    <property type="term" value="C:transcription factor TFIIH holo complex"/>
    <property type="evidence" value="ECO:0007669"/>
    <property type="project" value="TreeGrafter"/>
</dbReference>
<dbReference type="KEGG" id="tmn:UCRPA7_4998"/>
<dbReference type="EMBL" id="KB933149">
    <property type="protein sequence ID" value="EON99466.1"/>
    <property type="molecule type" value="Genomic_DNA"/>
</dbReference>
<reference evidence="3" key="1">
    <citation type="journal article" date="2013" name="Genome Announc.">
        <title>Draft genome sequence of the ascomycete Phaeoacremonium aleophilum strain UCR-PA7, a causal agent of the esca disease complex in grapevines.</title>
        <authorList>
            <person name="Blanco-Ulate B."/>
            <person name="Rolshausen P."/>
            <person name="Cantu D."/>
        </authorList>
    </citation>
    <scope>NUCLEOTIDE SEQUENCE [LARGE SCALE GENOMIC DNA]</scope>
    <source>
        <strain evidence="3">UCR-PA7</strain>
    </source>
</reference>